<keyword evidence="2" id="KW-0472">Membrane</keyword>
<sequence length="518" mass="58697">MGESSSDERAPSNETIKRHLKRMIGVGNHGNKEQAIPLVSDRNRPLTSQYTDLTLVPQRPPHPRVMFNKKLGARIEHRKHLLMRRKWLVDLTLSVAVMGIVLMVVENELYYLDTAEKGTMVSIMLKLFVSISTAILLIGICLYYHTGAEIKMLDAKVDDPLAVTSSSTWFCLLIELLVCAIHPFPGDTRIYMATIDGHTQDRVHLDGILSVLMMFRLYLVGRFLVVHSSLLTDKSTQTISAVSHVKIDLIFVFKAAMSEHPGKVIACTMISMFSISVWAMRTCELYYTELNEAHSLTESMWLSAITFLTVGYGDLTPKTHCGRFVSVVTGLMGLASTALLVAVVAKKMEQNCTERHVYNYLSMIHLERKRKNIAADVIKFSIKAYICKKAFEREQTKRNKINLTYFSWRLSNAIRAVRSTRVARCRVEETSVGLTELSQQVSQTQSLIAMLAATQGQILDKLTDLQERVKYKEEEDVCSTDEMVREEVTQQVMPGEATKRKSSQDGWLTKLYRRNSND</sequence>
<accession>A0A9W3AW56</accession>
<evidence type="ECO:0000259" key="3">
    <source>
        <dbReference type="Pfam" id="PF07885"/>
    </source>
</evidence>
<keyword evidence="4" id="KW-1185">Reference proteome</keyword>
<evidence type="ECO:0000313" key="5">
    <source>
        <dbReference type="RefSeq" id="XP_055891451.1"/>
    </source>
</evidence>
<feature type="transmembrane region" description="Helical" evidence="2">
    <location>
        <begin position="324"/>
        <end position="345"/>
    </location>
</feature>
<dbReference type="Proteomes" id="UP001165740">
    <property type="component" value="Chromosome 7"/>
</dbReference>
<evidence type="ECO:0000256" key="1">
    <source>
        <dbReference type="SAM" id="MobiDB-lite"/>
    </source>
</evidence>
<feature type="transmembrane region" description="Helical" evidence="2">
    <location>
        <begin position="87"/>
        <end position="105"/>
    </location>
</feature>
<dbReference type="SUPFAM" id="SSF81324">
    <property type="entry name" value="Voltage-gated potassium channels"/>
    <property type="match status" value="1"/>
</dbReference>
<dbReference type="OrthoDB" id="73653at2759"/>
<dbReference type="Gene3D" id="1.10.287.70">
    <property type="match status" value="2"/>
</dbReference>
<evidence type="ECO:0000256" key="2">
    <source>
        <dbReference type="SAM" id="Phobius"/>
    </source>
</evidence>
<dbReference type="Pfam" id="PF03530">
    <property type="entry name" value="SK_channel"/>
    <property type="match status" value="1"/>
</dbReference>
<organism evidence="4 5">
    <name type="scientific">Biomphalaria glabrata</name>
    <name type="common">Bloodfluke planorb</name>
    <name type="synonym">Freshwater snail</name>
    <dbReference type="NCBI Taxonomy" id="6526"/>
    <lineage>
        <taxon>Eukaryota</taxon>
        <taxon>Metazoa</taxon>
        <taxon>Spiralia</taxon>
        <taxon>Lophotrochozoa</taxon>
        <taxon>Mollusca</taxon>
        <taxon>Gastropoda</taxon>
        <taxon>Heterobranchia</taxon>
        <taxon>Euthyneura</taxon>
        <taxon>Panpulmonata</taxon>
        <taxon>Hygrophila</taxon>
        <taxon>Lymnaeoidea</taxon>
        <taxon>Planorbidae</taxon>
        <taxon>Biomphalaria</taxon>
    </lineage>
</organism>
<dbReference type="GO" id="GO:0016286">
    <property type="term" value="F:small conductance calcium-activated potassium channel activity"/>
    <property type="evidence" value="ECO:0007669"/>
    <property type="project" value="InterPro"/>
</dbReference>
<feature type="region of interest" description="Disordered" evidence="1">
    <location>
        <begin position="493"/>
        <end position="518"/>
    </location>
</feature>
<feature type="transmembrane region" description="Helical" evidence="2">
    <location>
        <begin position="125"/>
        <end position="145"/>
    </location>
</feature>
<dbReference type="OMA" id="TYDEYNP"/>
<dbReference type="InterPro" id="IPR013099">
    <property type="entry name" value="K_chnl_dom"/>
</dbReference>
<keyword evidence="2" id="KW-0812">Transmembrane</keyword>
<name>A0A9W3AW56_BIOGL</name>
<reference evidence="5" key="1">
    <citation type="submission" date="2025-08" db="UniProtKB">
        <authorList>
            <consortium name="RefSeq"/>
        </authorList>
    </citation>
    <scope>IDENTIFICATION</scope>
</reference>
<proteinExistence type="predicted"/>
<dbReference type="GeneID" id="106059071"/>
<protein>
    <submittedName>
        <fullName evidence="5">Small conductance calcium-activated potassium channel protein 1-like isoform X1</fullName>
    </submittedName>
</protein>
<feature type="transmembrane region" description="Helical" evidence="2">
    <location>
        <begin position="166"/>
        <end position="184"/>
    </location>
</feature>
<dbReference type="Pfam" id="PF07885">
    <property type="entry name" value="Ion_trans_2"/>
    <property type="match status" value="1"/>
</dbReference>
<dbReference type="GO" id="GO:0016020">
    <property type="term" value="C:membrane"/>
    <property type="evidence" value="ECO:0007669"/>
    <property type="project" value="InterPro"/>
</dbReference>
<dbReference type="AlphaFoldDB" id="A0A9W3AW56"/>
<evidence type="ECO:0000313" key="4">
    <source>
        <dbReference type="Proteomes" id="UP001165740"/>
    </source>
</evidence>
<dbReference type="InterPro" id="IPR015449">
    <property type="entry name" value="K_chnl_Ca-activ_SK"/>
</dbReference>
<dbReference type="RefSeq" id="XP_055891451.1">
    <property type="nucleotide sequence ID" value="XM_056035476.1"/>
</dbReference>
<feature type="transmembrane region" description="Helical" evidence="2">
    <location>
        <begin position="264"/>
        <end position="280"/>
    </location>
</feature>
<dbReference type="PANTHER" id="PTHR10153">
    <property type="entry name" value="SMALL CONDUCTANCE CALCIUM-ACTIVATED POTASSIUM CHANNEL"/>
    <property type="match status" value="1"/>
</dbReference>
<feature type="domain" description="Potassium channel" evidence="3">
    <location>
        <begin position="270"/>
        <end position="349"/>
    </location>
</feature>
<keyword evidence="2" id="KW-1133">Transmembrane helix</keyword>
<feature type="transmembrane region" description="Helical" evidence="2">
    <location>
        <begin position="204"/>
        <end position="225"/>
    </location>
</feature>
<gene>
    <name evidence="5" type="primary">LOC106059071</name>
</gene>